<reference evidence="2 3" key="1">
    <citation type="submission" date="2016-01" db="EMBL/GenBank/DDBJ databases">
        <title>Genome Sequences of Twelve Sporeforming Bacillus Species Isolated from Foods.</title>
        <authorList>
            <person name="Berendsen E.M."/>
            <person name="Wells-Bennik M.H."/>
            <person name="Krawcyk A.O."/>
            <person name="De Jong A."/>
            <person name="Holsappel S."/>
            <person name="Eijlander R.T."/>
            <person name="Kuipers O.P."/>
        </authorList>
    </citation>
    <scope>NUCLEOTIDE SEQUENCE [LARGE SCALE GENOMIC DNA]</scope>
    <source>
        <strain evidence="2 3">B4102</strain>
    </source>
</reference>
<dbReference type="EMBL" id="LQYN01000063">
    <property type="protein sequence ID" value="KYD04155.1"/>
    <property type="molecule type" value="Genomic_DNA"/>
</dbReference>
<sequence length="64" mass="7677">MYEQGNRQMDYESLIKLADYYKVSLDYLFGRTDNPLHLESYSIDEIEFAVRSLNLYKDIKNKFA</sequence>
<evidence type="ECO:0000259" key="1">
    <source>
        <dbReference type="PROSITE" id="PS50943"/>
    </source>
</evidence>
<dbReference type="CDD" id="cd00093">
    <property type="entry name" value="HTH_XRE"/>
    <property type="match status" value="1"/>
</dbReference>
<accession>A0A150KVQ4</accession>
<evidence type="ECO:0000313" key="2">
    <source>
        <dbReference type="EMBL" id="KYD04155.1"/>
    </source>
</evidence>
<dbReference type="Gene3D" id="1.10.260.40">
    <property type="entry name" value="lambda repressor-like DNA-binding domains"/>
    <property type="match status" value="1"/>
</dbReference>
<dbReference type="PATRIC" id="fig|46224.3.peg.3389"/>
<keyword evidence="3" id="KW-1185">Reference proteome</keyword>
<dbReference type="InterPro" id="IPR001387">
    <property type="entry name" value="Cro/C1-type_HTH"/>
</dbReference>
<proteinExistence type="predicted"/>
<dbReference type="SUPFAM" id="SSF47413">
    <property type="entry name" value="lambda repressor-like DNA-binding domains"/>
    <property type="match status" value="1"/>
</dbReference>
<comment type="caution">
    <text evidence="2">The sequence shown here is derived from an EMBL/GenBank/DDBJ whole genome shotgun (WGS) entry which is preliminary data.</text>
</comment>
<name>A0A150KVQ4_9BACI</name>
<dbReference type="STRING" id="46224.B4102_3304"/>
<dbReference type="GO" id="GO:0003677">
    <property type="term" value="F:DNA binding"/>
    <property type="evidence" value="ECO:0007669"/>
    <property type="project" value="InterPro"/>
</dbReference>
<dbReference type="PROSITE" id="PS50943">
    <property type="entry name" value="HTH_CROC1"/>
    <property type="match status" value="1"/>
</dbReference>
<organism evidence="2 3">
    <name type="scientific">Heyndrickxia sporothermodurans</name>
    <dbReference type="NCBI Taxonomy" id="46224"/>
    <lineage>
        <taxon>Bacteria</taxon>
        <taxon>Bacillati</taxon>
        <taxon>Bacillota</taxon>
        <taxon>Bacilli</taxon>
        <taxon>Bacillales</taxon>
        <taxon>Bacillaceae</taxon>
        <taxon>Heyndrickxia</taxon>
    </lineage>
</organism>
<dbReference type="InterPro" id="IPR010982">
    <property type="entry name" value="Lambda_DNA-bd_dom_sf"/>
</dbReference>
<protein>
    <recommendedName>
        <fullName evidence="1">HTH cro/C1-type domain-containing protein</fullName>
    </recommendedName>
</protein>
<evidence type="ECO:0000313" key="3">
    <source>
        <dbReference type="Proteomes" id="UP000075666"/>
    </source>
</evidence>
<gene>
    <name evidence="2" type="ORF">B4102_3304</name>
</gene>
<dbReference type="AlphaFoldDB" id="A0A150KVQ4"/>
<feature type="domain" description="HTH cro/C1-type" evidence="1">
    <location>
        <begin position="2"/>
        <end position="28"/>
    </location>
</feature>
<dbReference type="Proteomes" id="UP000075666">
    <property type="component" value="Unassembled WGS sequence"/>
</dbReference>